<gene>
    <name evidence="2" type="ORF">PAHAL_9G538200</name>
</gene>
<name>A0A2T8I5M7_9POAL</name>
<organism evidence="2">
    <name type="scientific">Panicum hallii</name>
    <dbReference type="NCBI Taxonomy" id="206008"/>
    <lineage>
        <taxon>Eukaryota</taxon>
        <taxon>Viridiplantae</taxon>
        <taxon>Streptophyta</taxon>
        <taxon>Embryophyta</taxon>
        <taxon>Tracheophyta</taxon>
        <taxon>Spermatophyta</taxon>
        <taxon>Magnoliopsida</taxon>
        <taxon>Liliopsida</taxon>
        <taxon>Poales</taxon>
        <taxon>Poaceae</taxon>
        <taxon>PACMAD clade</taxon>
        <taxon>Panicoideae</taxon>
        <taxon>Panicodae</taxon>
        <taxon>Paniceae</taxon>
        <taxon>Panicinae</taxon>
        <taxon>Panicum</taxon>
        <taxon>Panicum sect. Panicum</taxon>
    </lineage>
</organism>
<dbReference type="AlphaFoldDB" id="A0A2T8I5M7"/>
<reference evidence="2" key="1">
    <citation type="submission" date="2018-04" db="EMBL/GenBank/DDBJ databases">
        <title>WGS assembly of Panicum hallii.</title>
        <authorList>
            <person name="Lovell J."/>
            <person name="Jenkins J."/>
            <person name="Lowry D."/>
            <person name="Mamidi S."/>
            <person name="Sreedasyam A."/>
            <person name="Weng X."/>
            <person name="Barry K."/>
            <person name="Bonette J."/>
            <person name="Campitelli B."/>
            <person name="Daum C."/>
            <person name="Gordon S."/>
            <person name="Gould B."/>
            <person name="Lipzen A."/>
            <person name="Macqueen A."/>
            <person name="Palacio-Mejia J."/>
            <person name="Plott C."/>
            <person name="Shakirov E."/>
            <person name="Shu S."/>
            <person name="Yoshinaga Y."/>
            <person name="Zane M."/>
            <person name="Rokhsar D."/>
            <person name="Grimwood J."/>
            <person name="Schmutz J."/>
            <person name="Juenger T."/>
        </authorList>
    </citation>
    <scope>NUCLEOTIDE SEQUENCE [LARGE SCALE GENOMIC DNA]</scope>
    <source>
        <strain evidence="2">FIL2</strain>
    </source>
</reference>
<feature type="region of interest" description="Disordered" evidence="1">
    <location>
        <begin position="31"/>
        <end position="52"/>
    </location>
</feature>
<accession>A0A2T8I5M7</accession>
<dbReference type="Proteomes" id="UP000243499">
    <property type="component" value="Chromosome 9"/>
</dbReference>
<sequence length="124" mass="12945">MAPPPGRTALSIVVRPATCGRAGGRALVASSGATASLPAREDPGLPSTSSPPEVEKLLLHFVKGGESIRSIPLVRCSPQQGSGDLKSTDGNLYVNLEIYPEEAGTNLRLYELGKGMDIATVLKF</sequence>
<evidence type="ECO:0000313" key="2">
    <source>
        <dbReference type="EMBL" id="PVH32975.1"/>
    </source>
</evidence>
<evidence type="ECO:0000256" key="1">
    <source>
        <dbReference type="SAM" id="MobiDB-lite"/>
    </source>
</evidence>
<dbReference type="EMBL" id="CM008054">
    <property type="protein sequence ID" value="PVH32975.1"/>
    <property type="molecule type" value="Genomic_DNA"/>
</dbReference>
<proteinExistence type="predicted"/>
<protein>
    <submittedName>
        <fullName evidence="2">Uncharacterized protein</fullName>
    </submittedName>
</protein>
<dbReference type="Gramene" id="PVH32975">
    <property type="protein sequence ID" value="PVH32975"/>
    <property type="gene ID" value="PAHAL_9G538200"/>
</dbReference>